<dbReference type="Gene3D" id="2.30.30.940">
    <property type="match status" value="1"/>
</dbReference>
<dbReference type="InterPro" id="IPR014862">
    <property type="entry name" value="TrwC"/>
</dbReference>
<evidence type="ECO:0000313" key="4">
    <source>
        <dbReference type="Proteomes" id="UP000009235"/>
    </source>
</evidence>
<feature type="compositionally biased region" description="Low complexity" evidence="1">
    <location>
        <begin position="803"/>
        <end position="826"/>
    </location>
</feature>
<dbReference type="eggNOG" id="COG3883">
    <property type="taxonomic scope" value="Bacteria"/>
</dbReference>
<sequence length="1404" mass="150302">MWLGSGLASLAGSGPDPAVAAVSGMVSEAQMRALFGEGLHPNANEIAAAVITAASTPRQLRSAVRTAETATRLGRRFPVFANDNPLRDAFSEAVTGFERQQDRPATTAERAGLWRAVGAPLFEDKHGRPAATERELVAWIAWQRGTDRQPVAGYDLVFTPAKSVSVLWALGNDQVRDAVTKAHHDAVKDALGWLETEAAFTRRGAGGIEQIDTTGLIVAAFDHFDNRAGEPNLHTHCAVSNKVCGADGKWSALDGAALHRHATAAAARYNAAVVDNLRRSLGIGFTVREMGAGKQPVVEIAGIDQSLCDAFATRSAAIRARRDDLVTEFRRTHGYSPDAKTLYRLAQQATLDTREGKQAPQSLAGMRAQWRAAAAAHLGGEDAVEAMLEHALTGQGASAAAAVVRGFLGVEHEAALVLEYVAGRRATFTAAQVRTRAEAQLALVAFPTAQARRDAIDTVINRALTPRGNEHTTTRGDHAVALTAPETVPVPGRLKRADGESVLTRHGETRYTTLSVLHAEQALLDAAATPTAYFTSHAELRATAAALKKETGRGLNGGQWEIARHFCLSGARVAVATGPAGAGKTTAMKLVADTWKQSGRDVIALAPSAVAADTLGTEIGAPAATLASLTYPYRGRIDGIQQGTIPRKIRPGTMLLVDEAAMASLPDLAALHEIADRTGAVIRLLGDPAQLDAVETGGTLRLLADHTRAPELDAVVRFGDDHAQAIASLRLRAGNPQGLALYAQRGWIHDGTRHDLLEQAAAAYLTDRNKGRTSIVLAATRDDVRALNQLLQTATNHTATTTAADTAAATADSSSSDGSGGNSNSSAGGGRVVRLCDGATARIGDTIVTRHNDPALRVKAGSRPGERVRNGDLWTITAVHEDGSAGARNLASRGAVTLPAGYVTTHVELGYACTIHRAQGVTVDTTHALITGHTSRAGLYVAATRGRTENHLYVPTDTLDIDTEPIHLTPSSSEAGTEMVLERLTTVLERDQGQSSATETLREVLRAADDPQHLHAAYITACDALTRDYLDWLIDRSLPAAITETMRAHPGTHAALNARLTALTHHGHDTTHLLTHAIHTHDPTTPADVNTLLLQHLPHPTPAPSGSEVVTRDLGVLPPRHPGMDHQLADYARTARNELTQPVPGSGPRARGDAVVVAELRDNPIRQLPDAQLRRIASGHDPRRGTDATIVMAGHSALTQAEHAHARARAGLTRLTQAHTAWQNYTRAAQEAESLDTQRHDLTGEIRRLETERARLGIFARARRRELDTTLARLTATHTGLDTQVRAAWQHAHQLKPAGPPVTSEQITHAENRVTATAAQVDTTCASHTRRTEQIHREQHHRQSSAQQELHRREHLTPEQHAQEQRLREHHTRQKNTQKQGRFSPSLALDRGPSRSPDGHGIGD</sequence>
<dbReference type="EMBL" id="CP002787">
    <property type="protein sequence ID" value="AEF43041.1"/>
    <property type="molecule type" value="Genomic_DNA"/>
</dbReference>
<dbReference type="CDD" id="cd18809">
    <property type="entry name" value="SF1_C_RecD"/>
    <property type="match status" value="1"/>
</dbReference>
<dbReference type="SUPFAM" id="SSF55464">
    <property type="entry name" value="Origin of replication-binding domain, RBD-like"/>
    <property type="match status" value="1"/>
</dbReference>
<feature type="compositionally biased region" description="Polar residues" evidence="1">
    <location>
        <begin position="1315"/>
        <end position="1327"/>
    </location>
</feature>
<keyword evidence="4" id="KW-1185">Reference proteome</keyword>
<evidence type="ECO:0000259" key="2">
    <source>
        <dbReference type="Pfam" id="PF08751"/>
    </source>
</evidence>
<dbReference type="SUPFAM" id="SSF52540">
    <property type="entry name" value="P-loop containing nucleoside triphosphate hydrolases"/>
    <property type="match status" value="2"/>
</dbReference>
<dbReference type="Pfam" id="PF08751">
    <property type="entry name" value="TrwC"/>
    <property type="match status" value="1"/>
</dbReference>
<organism evidence="3 4">
    <name type="scientific">Hoyosella subflava (strain DSM 45089 / JCM 17490 / NBRC 109087 / DQS3-9A1)</name>
    <name type="common">Amycolicicoccus subflavus</name>
    <dbReference type="NCBI Taxonomy" id="443218"/>
    <lineage>
        <taxon>Bacteria</taxon>
        <taxon>Bacillati</taxon>
        <taxon>Actinomycetota</taxon>
        <taxon>Actinomycetes</taxon>
        <taxon>Mycobacteriales</taxon>
        <taxon>Hoyosellaceae</taxon>
        <taxon>Hoyosella</taxon>
    </lineage>
</organism>
<dbReference type="KEGG" id="asd:AS9A_P10024"/>
<evidence type="ECO:0000256" key="1">
    <source>
        <dbReference type="SAM" id="MobiDB-lite"/>
    </source>
</evidence>
<accession>F6ESC0</accession>
<geneLocation type="plasmid" evidence="3 4">
    <name>pAS9A-1</name>
</geneLocation>
<name>F6ESC0_HOYSD</name>
<feature type="region of interest" description="Disordered" evidence="1">
    <location>
        <begin position="1315"/>
        <end position="1404"/>
    </location>
</feature>
<dbReference type="eggNOG" id="COG0507">
    <property type="taxonomic scope" value="Bacteria"/>
</dbReference>
<gene>
    <name evidence="3" type="ordered locus">AS9A_P10024</name>
</gene>
<dbReference type="Gene3D" id="3.40.50.300">
    <property type="entry name" value="P-loop containing nucleotide triphosphate hydrolases"/>
    <property type="match status" value="2"/>
</dbReference>
<proteinExistence type="predicted"/>
<feature type="compositionally biased region" description="Basic and acidic residues" evidence="1">
    <location>
        <begin position="1349"/>
        <end position="1367"/>
    </location>
</feature>
<feature type="domain" description="TrwC relaxase" evidence="2">
    <location>
        <begin position="2"/>
        <end position="376"/>
    </location>
</feature>
<dbReference type="NCBIfam" id="NF041492">
    <property type="entry name" value="MobF"/>
    <property type="match status" value="1"/>
</dbReference>
<evidence type="ECO:0000313" key="3">
    <source>
        <dbReference type="EMBL" id="AEF43041.1"/>
    </source>
</evidence>
<reference evidence="3 4" key="1">
    <citation type="journal article" date="2011" name="J. Bacteriol.">
        <title>Complete genome sequence of Amycolicicoccus subflavus DQS3-9A1T, an actinomycete isolated from crude oil-polluted soil.</title>
        <authorList>
            <person name="Cai M."/>
            <person name="Chen W.M."/>
            <person name="Nie Y."/>
            <person name="Chi C.Q."/>
            <person name="Wang Y.N."/>
            <person name="Tang Y.Q."/>
            <person name="Li G.Y."/>
            <person name="Wu X.L."/>
        </authorList>
    </citation>
    <scope>NUCLEOTIDE SEQUENCE [LARGE SCALE GENOMIC DNA]</scope>
    <source>
        <strain evidence="4">DSM 45089 / DQS3-9A1</strain>
        <plasmid evidence="3 4">pAS9A-1</plasmid>
    </source>
</reference>
<protein>
    <submittedName>
        <fullName evidence="3">Relaxase</fullName>
    </submittedName>
</protein>
<dbReference type="Pfam" id="PF13604">
    <property type="entry name" value="AAA_30"/>
    <property type="match status" value="1"/>
</dbReference>
<feature type="region of interest" description="Disordered" evidence="1">
    <location>
        <begin position="803"/>
        <end position="830"/>
    </location>
</feature>
<dbReference type="Proteomes" id="UP000009235">
    <property type="component" value="Plasmid pAS9A-1"/>
</dbReference>
<dbReference type="HOGENOM" id="CLU_001748_1_1_11"/>
<dbReference type="InterPro" id="IPR027417">
    <property type="entry name" value="P-loop_NTPase"/>
</dbReference>
<keyword evidence="3" id="KW-0614">Plasmid</keyword>